<dbReference type="PANTHER" id="PTHR30337:SF7">
    <property type="entry name" value="PHOSPHOESTERASE"/>
    <property type="match status" value="1"/>
</dbReference>
<keyword evidence="1" id="KW-0378">Hydrolase</keyword>
<proteinExistence type="predicted"/>
<dbReference type="AlphaFoldDB" id="A0A8J7W7E4"/>
<dbReference type="Gene3D" id="3.60.21.10">
    <property type="match status" value="1"/>
</dbReference>
<evidence type="ECO:0000259" key="2">
    <source>
        <dbReference type="Pfam" id="PF00149"/>
    </source>
</evidence>
<evidence type="ECO:0000256" key="1">
    <source>
        <dbReference type="ARBA" id="ARBA00022801"/>
    </source>
</evidence>
<dbReference type="InterPro" id="IPR041796">
    <property type="entry name" value="Mre11_N"/>
</dbReference>
<gene>
    <name evidence="3" type="ORF">RJ53_10370</name>
</gene>
<evidence type="ECO:0000313" key="4">
    <source>
        <dbReference type="Proteomes" id="UP000730161"/>
    </source>
</evidence>
<dbReference type="InterPro" id="IPR050535">
    <property type="entry name" value="DNA_Repair-Maintenance_Comp"/>
</dbReference>
<dbReference type="PANTHER" id="PTHR30337">
    <property type="entry name" value="COMPONENT OF ATP-DEPENDENT DSDNA EXONUCLEASE"/>
    <property type="match status" value="1"/>
</dbReference>
<name>A0A8J7W7E4_9EURY</name>
<evidence type="ECO:0000313" key="3">
    <source>
        <dbReference type="EMBL" id="MBR1369859.1"/>
    </source>
</evidence>
<organism evidence="3 4">
    <name type="scientific">Methanocalculus chunghsingensis</name>
    <dbReference type="NCBI Taxonomy" id="156457"/>
    <lineage>
        <taxon>Archaea</taxon>
        <taxon>Methanobacteriati</taxon>
        <taxon>Methanobacteriota</taxon>
        <taxon>Stenosarchaea group</taxon>
        <taxon>Methanomicrobia</taxon>
        <taxon>Methanomicrobiales</taxon>
        <taxon>Methanocalculaceae</taxon>
        <taxon>Methanocalculus</taxon>
    </lineage>
</organism>
<dbReference type="GO" id="GO:0016787">
    <property type="term" value="F:hydrolase activity"/>
    <property type="evidence" value="ECO:0007669"/>
    <property type="project" value="UniProtKB-KW"/>
</dbReference>
<dbReference type="InterPro" id="IPR004843">
    <property type="entry name" value="Calcineurin-like_PHP"/>
</dbReference>
<feature type="domain" description="Calcineurin-like phosphoesterase" evidence="2">
    <location>
        <begin position="8"/>
        <end position="209"/>
    </location>
</feature>
<dbReference type="SUPFAM" id="SSF56300">
    <property type="entry name" value="Metallo-dependent phosphatases"/>
    <property type="match status" value="1"/>
</dbReference>
<accession>A0A8J7W7E4</accession>
<dbReference type="CDD" id="cd00840">
    <property type="entry name" value="MPP_Mre11_N"/>
    <property type="match status" value="1"/>
</dbReference>
<sequence>MQPPSRLLRFVHTADLHLGSRVITLPGMDSQTSSGLTDATYTAWQSIIDLCIREAVDFLLIAGDVYDSADRNIRAQLQFRDGLRQLEKHGIAAYIVHGNHDPANAWSRSIQLPKNAHCFSSEEPEVIIHRDQDGTPIAAIAGMSFATAHIRENLAERFPPRDREWPFTIGLLHCSIGGAIGHEPYAPCSIDDLKVCGYEYWALGHIHQPAMIASGDPYIIYAGNPQGRDMGETGDRGCRLVTVGPDGSVGIEPVRTGSYHWDLIEIDISGAVDLGILEERIRERLAAISEEAGGPIITRLILTGVTPLHHELAGGGITALAERLTEDTPTGKHPVYPERIISRTTPRINREEIIARDDILGEICKKSAGLLSGDKKEITKAIAPLYISYARSYLNQPDDEEMCAIIEEAEALLLSRLAAGGIE</sequence>
<dbReference type="PIRSF" id="PIRSF033091">
    <property type="entry name" value="Pesterase_YhaO"/>
    <property type="match status" value="1"/>
</dbReference>
<reference evidence="3" key="1">
    <citation type="submission" date="2014-12" db="EMBL/GenBank/DDBJ databases">
        <authorList>
            <person name="Huang H.-H."/>
            <person name="Chen S.-C."/>
            <person name="Lai M.-C."/>
        </authorList>
    </citation>
    <scope>NUCLEOTIDE SEQUENCE</scope>
    <source>
        <strain evidence="3">K1F9705b</strain>
    </source>
</reference>
<comment type="caution">
    <text evidence="3">The sequence shown here is derived from an EMBL/GenBank/DDBJ whole genome shotgun (WGS) entry which is preliminary data.</text>
</comment>
<dbReference type="InterPro" id="IPR029052">
    <property type="entry name" value="Metallo-depent_PP-like"/>
</dbReference>
<dbReference type="InterPro" id="IPR014576">
    <property type="entry name" value="Pesterase_YhaO"/>
</dbReference>
<dbReference type="EMBL" id="JWHL01000022">
    <property type="protein sequence ID" value="MBR1369859.1"/>
    <property type="molecule type" value="Genomic_DNA"/>
</dbReference>
<dbReference type="RefSeq" id="WP_211531613.1">
    <property type="nucleotide sequence ID" value="NZ_JWHL01000022.1"/>
</dbReference>
<dbReference type="Pfam" id="PF00149">
    <property type="entry name" value="Metallophos"/>
    <property type="match status" value="1"/>
</dbReference>
<dbReference type="OrthoDB" id="11638at2157"/>
<keyword evidence="4" id="KW-1185">Reference proteome</keyword>
<protein>
    <recommendedName>
        <fullName evidence="2">Calcineurin-like phosphoesterase domain-containing protein</fullName>
    </recommendedName>
</protein>
<dbReference type="Proteomes" id="UP000730161">
    <property type="component" value="Unassembled WGS sequence"/>
</dbReference>